<feature type="region of interest" description="Disordered" evidence="1">
    <location>
        <begin position="52"/>
        <end position="71"/>
    </location>
</feature>
<accession>A0A2M4B3D4</accession>
<sequence length="71" mass="6992">MGQSIAYVLAGCWIASSGIRSCANCAGHGNRPRGWGPDAAAAAAAAAAALPSTTHAPAHGPLRIGNGRQQV</sequence>
<evidence type="ECO:0000256" key="1">
    <source>
        <dbReference type="SAM" id="MobiDB-lite"/>
    </source>
</evidence>
<protein>
    <submittedName>
        <fullName evidence="2">Putative secreted protein</fullName>
    </submittedName>
</protein>
<evidence type="ECO:0000313" key="2">
    <source>
        <dbReference type="EMBL" id="MBW47510.1"/>
    </source>
</evidence>
<organism evidence="2">
    <name type="scientific">Anopheles triannulatus</name>
    <dbReference type="NCBI Taxonomy" id="58253"/>
    <lineage>
        <taxon>Eukaryota</taxon>
        <taxon>Metazoa</taxon>
        <taxon>Ecdysozoa</taxon>
        <taxon>Arthropoda</taxon>
        <taxon>Hexapoda</taxon>
        <taxon>Insecta</taxon>
        <taxon>Pterygota</taxon>
        <taxon>Neoptera</taxon>
        <taxon>Endopterygota</taxon>
        <taxon>Diptera</taxon>
        <taxon>Nematocera</taxon>
        <taxon>Culicoidea</taxon>
        <taxon>Culicidae</taxon>
        <taxon>Anophelinae</taxon>
        <taxon>Anopheles</taxon>
    </lineage>
</organism>
<name>A0A2M4B3D4_9DIPT</name>
<dbReference type="EMBL" id="GGFK01014189">
    <property type="protein sequence ID" value="MBW47510.1"/>
    <property type="molecule type" value="Transcribed_RNA"/>
</dbReference>
<proteinExistence type="predicted"/>
<dbReference type="AlphaFoldDB" id="A0A2M4B3D4"/>
<reference evidence="2" key="1">
    <citation type="submission" date="2018-01" db="EMBL/GenBank/DDBJ databases">
        <title>An insight into the sialome of Amazonian anophelines.</title>
        <authorList>
            <person name="Ribeiro J.M."/>
            <person name="Scarpassa V."/>
            <person name="Calvo E."/>
        </authorList>
    </citation>
    <scope>NUCLEOTIDE SEQUENCE</scope>
    <source>
        <tissue evidence="2">Salivary glands</tissue>
    </source>
</reference>